<protein>
    <submittedName>
        <fullName evidence="1">Uncharacterized protein</fullName>
    </submittedName>
</protein>
<name>A0AAV2PJN2_MEGNR</name>
<dbReference type="EMBL" id="CAXKWB010000025">
    <property type="protein sequence ID" value="CAL4058689.1"/>
    <property type="molecule type" value="Genomic_DNA"/>
</dbReference>
<sequence>MEEVIDIKTEPEPHEDEYAFIHNLEKNRVFSMVLENTNSDNLQTTIKEENEQIHIKEEDPLFLENISLNGFHYNLDEDIKDPTLITAAIYPTVTHQNQWQRASGDNVRTYPKTANRQDISRSARTRKKPSKLTYFETQDEIVTKFVETQDEIVTKFKRKKDQTTKYPHKRLKMSSMACLLPGCHGKGVFQKFKSKGIKTLIRCSKIRADGLHLELEELLEASGEDVSFNCHKSCYCSYTSKQNYSWKQLVEERKNCSIHCSKIRADGLHLGLEELLEEASVEVGSLNCHKSCYCRYYKKQLAGKGQSCS</sequence>
<feature type="non-terminal residue" evidence="1">
    <location>
        <position position="309"/>
    </location>
</feature>
<dbReference type="AlphaFoldDB" id="A0AAV2PJN2"/>
<dbReference type="Proteomes" id="UP001497623">
    <property type="component" value="Unassembled WGS sequence"/>
</dbReference>
<accession>A0AAV2PJN2</accession>
<organism evidence="1 2">
    <name type="scientific">Meganyctiphanes norvegica</name>
    <name type="common">Northern krill</name>
    <name type="synonym">Thysanopoda norvegica</name>
    <dbReference type="NCBI Taxonomy" id="48144"/>
    <lineage>
        <taxon>Eukaryota</taxon>
        <taxon>Metazoa</taxon>
        <taxon>Ecdysozoa</taxon>
        <taxon>Arthropoda</taxon>
        <taxon>Crustacea</taxon>
        <taxon>Multicrustacea</taxon>
        <taxon>Malacostraca</taxon>
        <taxon>Eumalacostraca</taxon>
        <taxon>Eucarida</taxon>
        <taxon>Euphausiacea</taxon>
        <taxon>Euphausiidae</taxon>
        <taxon>Meganyctiphanes</taxon>
    </lineage>
</organism>
<comment type="caution">
    <text evidence="1">The sequence shown here is derived from an EMBL/GenBank/DDBJ whole genome shotgun (WGS) entry which is preliminary data.</text>
</comment>
<evidence type="ECO:0000313" key="2">
    <source>
        <dbReference type="Proteomes" id="UP001497623"/>
    </source>
</evidence>
<reference evidence="1 2" key="1">
    <citation type="submission" date="2024-05" db="EMBL/GenBank/DDBJ databases">
        <authorList>
            <person name="Wallberg A."/>
        </authorList>
    </citation>
    <scope>NUCLEOTIDE SEQUENCE [LARGE SCALE GENOMIC DNA]</scope>
</reference>
<evidence type="ECO:0000313" key="1">
    <source>
        <dbReference type="EMBL" id="CAL4058689.1"/>
    </source>
</evidence>
<proteinExistence type="predicted"/>
<gene>
    <name evidence="1" type="ORF">MNOR_LOCUS133</name>
</gene>
<keyword evidence="2" id="KW-1185">Reference proteome</keyword>